<dbReference type="RefSeq" id="WP_142100538.1">
    <property type="nucleotide sequence ID" value="NZ_VFPH01000001.1"/>
</dbReference>
<dbReference type="GO" id="GO:0003677">
    <property type="term" value="F:DNA binding"/>
    <property type="evidence" value="ECO:0007669"/>
    <property type="project" value="UniProtKB-KW"/>
</dbReference>
<comment type="similarity">
    <text evidence="1">Belongs to the LysR transcriptional regulatory family.</text>
</comment>
<protein>
    <submittedName>
        <fullName evidence="6">DNA-binding transcriptional LysR family regulator</fullName>
    </submittedName>
</protein>
<keyword evidence="3 6" id="KW-0238">DNA-binding</keyword>
<gene>
    <name evidence="6" type="ORF">FB388_2541</name>
</gene>
<dbReference type="OrthoDB" id="4131546at2"/>
<evidence type="ECO:0000256" key="1">
    <source>
        <dbReference type="ARBA" id="ARBA00009437"/>
    </source>
</evidence>
<dbReference type="PANTHER" id="PTHR30346:SF29">
    <property type="entry name" value="LYSR SUBSTRATE-BINDING"/>
    <property type="match status" value="1"/>
</dbReference>
<name>A0A543GGE8_9PSEU</name>
<dbReference type="InterPro" id="IPR036388">
    <property type="entry name" value="WH-like_DNA-bd_sf"/>
</dbReference>
<reference evidence="6 7" key="1">
    <citation type="submission" date="2019-06" db="EMBL/GenBank/DDBJ databases">
        <title>Sequencing the genomes of 1000 actinobacteria strains.</title>
        <authorList>
            <person name="Klenk H.-P."/>
        </authorList>
    </citation>
    <scope>NUCLEOTIDE SEQUENCE [LARGE SCALE GENOMIC DNA]</scope>
    <source>
        <strain evidence="6 7">DSM 45511</strain>
    </source>
</reference>
<evidence type="ECO:0000259" key="5">
    <source>
        <dbReference type="PROSITE" id="PS50931"/>
    </source>
</evidence>
<dbReference type="AlphaFoldDB" id="A0A543GGE8"/>
<comment type="caution">
    <text evidence="6">The sequence shown here is derived from an EMBL/GenBank/DDBJ whole genome shotgun (WGS) entry which is preliminary data.</text>
</comment>
<dbReference type="PANTHER" id="PTHR30346">
    <property type="entry name" value="TRANSCRIPTIONAL DUAL REGULATOR HCAR-RELATED"/>
    <property type="match status" value="1"/>
</dbReference>
<dbReference type="GO" id="GO:0032993">
    <property type="term" value="C:protein-DNA complex"/>
    <property type="evidence" value="ECO:0007669"/>
    <property type="project" value="TreeGrafter"/>
</dbReference>
<evidence type="ECO:0000313" key="6">
    <source>
        <dbReference type="EMBL" id="TQM45148.1"/>
    </source>
</evidence>
<evidence type="ECO:0000256" key="4">
    <source>
        <dbReference type="ARBA" id="ARBA00023163"/>
    </source>
</evidence>
<keyword evidence="2" id="KW-0805">Transcription regulation</keyword>
<dbReference type="CDD" id="cd08423">
    <property type="entry name" value="PBP2_LTTR_like_6"/>
    <property type="match status" value="1"/>
</dbReference>
<dbReference type="Pfam" id="PF03466">
    <property type="entry name" value="LysR_substrate"/>
    <property type="match status" value="1"/>
</dbReference>
<dbReference type="Pfam" id="PF00126">
    <property type="entry name" value="HTH_1"/>
    <property type="match status" value="1"/>
</dbReference>
<dbReference type="EMBL" id="VFPH01000001">
    <property type="protein sequence ID" value="TQM45148.1"/>
    <property type="molecule type" value="Genomic_DNA"/>
</dbReference>
<sequence length="299" mass="31150">MLDVRRLRLLRELANRGTIAAVAEALAYTPSAVSQQLSTLERETGTPLLARSGRRVELTPAAHGLVAHAEAVLERLEQAEADLTASRAGPAGPLRIGAFPSAARAVVPTALAALAGAHPALEPRLRELDPAAVAGALRAGEVDVALVHDYDLVPVPAEPGVETVALFEEAMFLAAPRALTPLPGEPHPLRRWRDAPWIVAPADTRCGTMTVRACEAAGFTPDARHVVDDFPAVLALVGIGGGVALVPELGITAPDPDVALTPLPMHRRTLAAHRRGAGANPAIAAFVDAMRTARGTRSG</sequence>
<dbReference type="Proteomes" id="UP000319818">
    <property type="component" value="Unassembled WGS sequence"/>
</dbReference>
<dbReference type="Gene3D" id="1.10.10.10">
    <property type="entry name" value="Winged helix-like DNA-binding domain superfamily/Winged helix DNA-binding domain"/>
    <property type="match status" value="1"/>
</dbReference>
<dbReference type="InterPro" id="IPR005119">
    <property type="entry name" value="LysR_subst-bd"/>
</dbReference>
<proteinExistence type="inferred from homology"/>
<evidence type="ECO:0000256" key="3">
    <source>
        <dbReference type="ARBA" id="ARBA00023125"/>
    </source>
</evidence>
<dbReference type="SUPFAM" id="SSF53850">
    <property type="entry name" value="Periplasmic binding protein-like II"/>
    <property type="match status" value="1"/>
</dbReference>
<dbReference type="PROSITE" id="PS50931">
    <property type="entry name" value="HTH_LYSR"/>
    <property type="match status" value="1"/>
</dbReference>
<evidence type="ECO:0000313" key="7">
    <source>
        <dbReference type="Proteomes" id="UP000319818"/>
    </source>
</evidence>
<keyword evidence="7" id="KW-1185">Reference proteome</keyword>
<dbReference type="SUPFAM" id="SSF46785">
    <property type="entry name" value="Winged helix' DNA-binding domain"/>
    <property type="match status" value="1"/>
</dbReference>
<dbReference type="InterPro" id="IPR036390">
    <property type="entry name" value="WH_DNA-bd_sf"/>
</dbReference>
<dbReference type="Gene3D" id="3.40.190.10">
    <property type="entry name" value="Periplasmic binding protein-like II"/>
    <property type="match status" value="2"/>
</dbReference>
<keyword evidence="4" id="KW-0804">Transcription</keyword>
<evidence type="ECO:0000256" key="2">
    <source>
        <dbReference type="ARBA" id="ARBA00023015"/>
    </source>
</evidence>
<dbReference type="GO" id="GO:0003700">
    <property type="term" value="F:DNA-binding transcription factor activity"/>
    <property type="evidence" value="ECO:0007669"/>
    <property type="project" value="InterPro"/>
</dbReference>
<dbReference type="InterPro" id="IPR000847">
    <property type="entry name" value="LysR_HTH_N"/>
</dbReference>
<feature type="domain" description="HTH lysR-type" evidence="5">
    <location>
        <begin position="2"/>
        <end position="59"/>
    </location>
</feature>
<organism evidence="6 7">
    <name type="scientific">Pseudonocardia cypriaca</name>
    <dbReference type="NCBI Taxonomy" id="882449"/>
    <lineage>
        <taxon>Bacteria</taxon>
        <taxon>Bacillati</taxon>
        <taxon>Actinomycetota</taxon>
        <taxon>Actinomycetes</taxon>
        <taxon>Pseudonocardiales</taxon>
        <taxon>Pseudonocardiaceae</taxon>
        <taxon>Pseudonocardia</taxon>
    </lineage>
</organism>
<accession>A0A543GGE8</accession>